<feature type="region of interest" description="Disordered" evidence="1">
    <location>
        <begin position="91"/>
        <end position="112"/>
    </location>
</feature>
<proteinExistence type="predicted"/>
<dbReference type="AlphaFoldDB" id="A0AA36D541"/>
<name>A0AA36D541_9BILA</name>
<feature type="non-terminal residue" evidence="2">
    <location>
        <position position="237"/>
    </location>
</feature>
<gene>
    <name evidence="2" type="ORF">MSPICULIGERA_LOCUS18202</name>
</gene>
<dbReference type="EMBL" id="CATQJA010002659">
    <property type="protein sequence ID" value="CAJ0579999.1"/>
    <property type="molecule type" value="Genomic_DNA"/>
</dbReference>
<reference evidence="2" key="1">
    <citation type="submission" date="2023-06" db="EMBL/GenBank/DDBJ databases">
        <authorList>
            <person name="Delattre M."/>
        </authorList>
    </citation>
    <scope>NUCLEOTIDE SEQUENCE</scope>
    <source>
        <strain evidence="2">AF72</strain>
    </source>
</reference>
<evidence type="ECO:0000256" key="1">
    <source>
        <dbReference type="SAM" id="MobiDB-lite"/>
    </source>
</evidence>
<comment type="caution">
    <text evidence="2">The sequence shown here is derived from an EMBL/GenBank/DDBJ whole genome shotgun (WGS) entry which is preliminary data.</text>
</comment>
<evidence type="ECO:0008006" key="4">
    <source>
        <dbReference type="Google" id="ProtNLM"/>
    </source>
</evidence>
<sequence>MYGILLPDIGSCSAFYREHELAEGLQQEKEQEEAVKISRRDYHPRFRVILLDLSAKSPRKENQLARNSKAFHDSAVSTACIRMIPTPGPVTTTTTVAPTTTTSTAAPTTTTTTTTATTTTTTTTTATPVCASCAQNLAIIPEDDLPGAPQGTGTFTYSPNAAGCITASLSCSAPGFVLASARVNGEWFAFGQDCMTTALEGNIVCDDMGVWQFEPAVQPGTFYSPVDYACTEASPTC</sequence>
<evidence type="ECO:0000313" key="3">
    <source>
        <dbReference type="Proteomes" id="UP001177023"/>
    </source>
</evidence>
<keyword evidence="3" id="KW-1185">Reference proteome</keyword>
<dbReference type="Proteomes" id="UP001177023">
    <property type="component" value="Unassembled WGS sequence"/>
</dbReference>
<organism evidence="2 3">
    <name type="scientific">Mesorhabditis spiculigera</name>
    <dbReference type="NCBI Taxonomy" id="96644"/>
    <lineage>
        <taxon>Eukaryota</taxon>
        <taxon>Metazoa</taxon>
        <taxon>Ecdysozoa</taxon>
        <taxon>Nematoda</taxon>
        <taxon>Chromadorea</taxon>
        <taxon>Rhabditida</taxon>
        <taxon>Rhabditina</taxon>
        <taxon>Rhabditomorpha</taxon>
        <taxon>Rhabditoidea</taxon>
        <taxon>Rhabditidae</taxon>
        <taxon>Mesorhabditinae</taxon>
        <taxon>Mesorhabditis</taxon>
    </lineage>
</organism>
<evidence type="ECO:0000313" key="2">
    <source>
        <dbReference type="EMBL" id="CAJ0579999.1"/>
    </source>
</evidence>
<protein>
    <recommendedName>
        <fullName evidence="4">C6 domain-containing protein</fullName>
    </recommendedName>
</protein>
<accession>A0AA36D541</accession>